<dbReference type="PATRIC" id="fig|1365250.3.peg.2469"/>
<evidence type="ECO:0000256" key="1">
    <source>
        <dbReference type="SAM" id="Phobius"/>
    </source>
</evidence>
<keyword evidence="1" id="KW-0472">Membrane</keyword>
<sequence>MYTDVVRYVFAQLHPIFCLAVTKMKKSRQFFSMTYVQYVLYFAMYLADNLWCCFGVVIAKLQALDCAFVLSQDMLGLLKVQCSFVVREAFKKWL</sequence>
<gene>
    <name evidence="2" type="ORF">N475_16155</name>
</gene>
<protein>
    <submittedName>
        <fullName evidence="2">Uncharacterized protein</fullName>
    </submittedName>
</protein>
<proteinExistence type="predicted"/>
<organism evidence="2 3">
    <name type="scientific">Pseudoalteromonas luteoviolacea DSM 6061</name>
    <dbReference type="NCBI Taxonomy" id="1365250"/>
    <lineage>
        <taxon>Bacteria</taxon>
        <taxon>Pseudomonadati</taxon>
        <taxon>Pseudomonadota</taxon>
        <taxon>Gammaproteobacteria</taxon>
        <taxon>Alteromonadales</taxon>
        <taxon>Pseudoalteromonadaceae</taxon>
        <taxon>Pseudoalteromonas</taxon>
    </lineage>
</organism>
<keyword evidence="1" id="KW-0812">Transmembrane</keyword>
<name>A0A166WWL3_9GAMM</name>
<keyword evidence="3" id="KW-1185">Reference proteome</keyword>
<dbReference type="EMBL" id="AUYB01000102">
    <property type="protein sequence ID" value="KZN38162.1"/>
    <property type="molecule type" value="Genomic_DNA"/>
</dbReference>
<dbReference type="Proteomes" id="UP000076643">
    <property type="component" value="Unassembled WGS sequence"/>
</dbReference>
<evidence type="ECO:0000313" key="2">
    <source>
        <dbReference type="EMBL" id="KZN38162.1"/>
    </source>
</evidence>
<accession>A0A166WWL3</accession>
<evidence type="ECO:0000313" key="3">
    <source>
        <dbReference type="Proteomes" id="UP000076643"/>
    </source>
</evidence>
<reference evidence="2 3" key="1">
    <citation type="submission" date="2013-07" db="EMBL/GenBank/DDBJ databases">
        <title>Comparative Genomic and Metabolomic Analysis of Twelve Strains of Pseudoalteromonas luteoviolacea.</title>
        <authorList>
            <person name="Vynne N.G."/>
            <person name="Mansson M."/>
            <person name="Gram L."/>
        </authorList>
    </citation>
    <scope>NUCLEOTIDE SEQUENCE [LARGE SCALE GENOMIC DNA]</scope>
    <source>
        <strain evidence="2 3">DSM 6061</strain>
    </source>
</reference>
<dbReference type="AlphaFoldDB" id="A0A166WWL3"/>
<comment type="caution">
    <text evidence="2">The sequence shown here is derived from an EMBL/GenBank/DDBJ whole genome shotgun (WGS) entry which is preliminary data.</text>
</comment>
<keyword evidence="1" id="KW-1133">Transmembrane helix</keyword>
<feature type="transmembrane region" description="Helical" evidence="1">
    <location>
        <begin position="35"/>
        <end position="59"/>
    </location>
</feature>